<dbReference type="Gene3D" id="3.40.50.261">
    <property type="entry name" value="Succinyl-CoA synthetase domains"/>
    <property type="match status" value="2"/>
</dbReference>
<dbReference type="SUPFAM" id="SSF51735">
    <property type="entry name" value="NAD(P)-binding Rossmann-fold domains"/>
    <property type="match status" value="1"/>
</dbReference>
<dbReference type="InterPro" id="IPR016181">
    <property type="entry name" value="Acyl_CoA_acyltransferase"/>
</dbReference>
<dbReference type="SUPFAM" id="SSF56059">
    <property type="entry name" value="Glutathione synthetase ATP-binding domain-like"/>
    <property type="match status" value="1"/>
</dbReference>
<dbReference type="InterPro" id="IPR003781">
    <property type="entry name" value="CoA-bd"/>
</dbReference>
<dbReference type="Gene3D" id="3.40.50.720">
    <property type="entry name" value="NAD(P)-binding Rossmann-like Domain"/>
    <property type="match status" value="1"/>
</dbReference>
<gene>
    <name evidence="2" type="ORF">EWH70_02235</name>
</gene>
<evidence type="ECO:0000313" key="2">
    <source>
        <dbReference type="EMBL" id="RZQ65912.1"/>
    </source>
</evidence>
<keyword evidence="3" id="KW-1185">Reference proteome</keyword>
<dbReference type="PANTHER" id="PTHR42793:SF1">
    <property type="entry name" value="PEPTIDYL-LYSINE N-ACETYLTRANSFERASE PATZ"/>
    <property type="match status" value="1"/>
</dbReference>
<dbReference type="Pfam" id="PF00583">
    <property type="entry name" value="Acetyltransf_1"/>
    <property type="match status" value="1"/>
</dbReference>
<dbReference type="Pfam" id="PF13380">
    <property type="entry name" value="CoA_binding_2"/>
    <property type="match status" value="1"/>
</dbReference>
<dbReference type="InterPro" id="IPR013815">
    <property type="entry name" value="ATP_grasp_subdomain_1"/>
</dbReference>
<dbReference type="GO" id="GO:0043758">
    <property type="term" value="F:acetate-CoA ligase (ADP-forming) activity"/>
    <property type="evidence" value="ECO:0007669"/>
    <property type="project" value="InterPro"/>
</dbReference>
<dbReference type="InterPro" id="IPR000182">
    <property type="entry name" value="GNAT_dom"/>
</dbReference>
<dbReference type="RefSeq" id="WP_130473481.1">
    <property type="nucleotide sequence ID" value="NZ_SFCC01000001.1"/>
</dbReference>
<dbReference type="Pfam" id="PF19045">
    <property type="entry name" value="Ligase_CoA_2"/>
    <property type="match status" value="1"/>
</dbReference>
<reference evidence="2 3" key="1">
    <citation type="submission" date="2019-02" db="EMBL/GenBank/DDBJ databases">
        <title>Draft genome sequence of Amycolatopsis sp. 8-3EHSu isolated from roots of Suaeda maritima.</title>
        <authorList>
            <person name="Duangmal K."/>
            <person name="Chantavorakit T."/>
        </authorList>
    </citation>
    <scope>NUCLEOTIDE SEQUENCE [LARGE SCALE GENOMIC DNA]</scope>
    <source>
        <strain evidence="2 3">8-3EHSu</strain>
    </source>
</reference>
<dbReference type="CDD" id="cd04301">
    <property type="entry name" value="NAT_SF"/>
    <property type="match status" value="1"/>
</dbReference>
<dbReference type="AlphaFoldDB" id="A0A4Q7JFF3"/>
<accession>A0A4Q7JFF3</accession>
<dbReference type="EMBL" id="SFCC01000001">
    <property type="protein sequence ID" value="RZQ65912.1"/>
    <property type="molecule type" value="Genomic_DNA"/>
</dbReference>
<dbReference type="Pfam" id="PF13607">
    <property type="entry name" value="Succ_CoA_lig"/>
    <property type="match status" value="1"/>
</dbReference>
<dbReference type="Proteomes" id="UP000292003">
    <property type="component" value="Unassembled WGS sequence"/>
</dbReference>
<dbReference type="SMART" id="SM00881">
    <property type="entry name" value="CoA_binding"/>
    <property type="match status" value="1"/>
</dbReference>
<protein>
    <submittedName>
        <fullName evidence="2">GNAT family N-acetyltransferase</fullName>
    </submittedName>
</protein>
<dbReference type="InterPro" id="IPR016102">
    <property type="entry name" value="Succinyl-CoA_synth-like"/>
</dbReference>
<feature type="domain" description="N-acetyltransferase" evidence="1">
    <location>
        <begin position="17"/>
        <end position="168"/>
    </location>
</feature>
<keyword evidence="2" id="KW-0808">Transferase</keyword>
<dbReference type="GO" id="GO:0005524">
    <property type="term" value="F:ATP binding"/>
    <property type="evidence" value="ECO:0007669"/>
    <property type="project" value="InterPro"/>
</dbReference>
<dbReference type="PROSITE" id="PS51186">
    <property type="entry name" value="GNAT"/>
    <property type="match status" value="1"/>
</dbReference>
<comment type="caution">
    <text evidence="2">The sequence shown here is derived from an EMBL/GenBank/DDBJ whole genome shotgun (WGS) entry which is preliminary data.</text>
</comment>
<proteinExistence type="predicted"/>
<dbReference type="SUPFAM" id="SSF52210">
    <property type="entry name" value="Succinyl-CoA synthetase domains"/>
    <property type="match status" value="2"/>
</dbReference>
<dbReference type="Gene3D" id="3.30.470.20">
    <property type="entry name" value="ATP-grasp fold, B domain"/>
    <property type="match status" value="1"/>
</dbReference>
<dbReference type="OrthoDB" id="190266at2"/>
<name>A0A4Q7JFF3_9PSEU</name>
<dbReference type="Gene3D" id="3.40.630.30">
    <property type="match status" value="1"/>
</dbReference>
<dbReference type="GO" id="GO:0016747">
    <property type="term" value="F:acyltransferase activity, transferring groups other than amino-acyl groups"/>
    <property type="evidence" value="ECO:0007669"/>
    <property type="project" value="InterPro"/>
</dbReference>
<dbReference type="SUPFAM" id="SSF55729">
    <property type="entry name" value="Acyl-CoA N-acyltransferases (Nat)"/>
    <property type="match status" value="1"/>
</dbReference>
<dbReference type="Gene3D" id="3.30.1490.20">
    <property type="entry name" value="ATP-grasp fold, A domain"/>
    <property type="match status" value="1"/>
</dbReference>
<dbReference type="InterPro" id="IPR032875">
    <property type="entry name" value="Succ_CoA_lig_flav_dom"/>
</dbReference>
<dbReference type="InterPro" id="IPR036291">
    <property type="entry name" value="NAD(P)-bd_dom_sf"/>
</dbReference>
<organism evidence="2 3">
    <name type="scientific">Amycolatopsis suaedae</name>
    <dbReference type="NCBI Taxonomy" id="2510978"/>
    <lineage>
        <taxon>Bacteria</taxon>
        <taxon>Bacillati</taxon>
        <taxon>Actinomycetota</taxon>
        <taxon>Actinomycetes</taxon>
        <taxon>Pseudonocardiales</taxon>
        <taxon>Pseudonocardiaceae</taxon>
        <taxon>Amycolatopsis</taxon>
    </lineage>
</organism>
<dbReference type="InterPro" id="IPR043938">
    <property type="entry name" value="Ligase_CoA_dom"/>
</dbReference>
<dbReference type="Pfam" id="PF13549">
    <property type="entry name" value="ATP-grasp_5"/>
    <property type="match status" value="1"/>
</dbReference>
<evidence type="ECO:0000259" key="1">
    <source>
        <dbReference type="PROSITE" id="PS51186"/>
    </source>
</evidence>
<sequence length="880" mass="91212">MINDPAARVLLADGEIATARPLGPADADAVRTLHERLNERDRYFRFFGSAPRGLDALARRIATGPDDRRAAVGCFLHDELIGVAHFERFPESDDAEIAMVVAAGARHRGVATLLVEHLVSLARQAGVRRFVAETLAENDAVTSVLTQLGLPWQGRIGGPEREFTVSLDETDGYLAAVAGREAGADVASLRHLFQPASVVVVGAGRAPTSVGHAVLANLVDSGFSGVLRAVNPHADSVLGVPCFPSVGALDRDVELAVLCLRADQCADALDECGRRGVRAAVVVSAGLTGRPAGRRLVEVARRHGIRLVGPNCLGVAVTAPGDGMNATFLRGAVPAGRIGVVTQSGGVGIALAEALRELGLGMSTLVSTGDKYDVSGNDLLLWWAADTETDIAVLYLESFGNPRKFSRFARSLARTKPVVAVRSGASAAAAAAAQSHTAAAATPAVTRDALYRQAGVIAVDSVAGLVAVVAALSWQPVPAGTRVAVVSNAGGAGVLAADAADRLGLTVATLSDATAERLAGLLPPGATTVNPVDTTAAVPATAFGEALRAVAGDDGVDAVIAVTVPTAVGDPGEALPEAIRRSAAPVLAVRPGQLARVAPLGDPDGEIVAPCYDDPESAAAVLAALGPYGEWLGESAVAAPRPLDIESRAVRTLLSRAGEGWLSPPELVEFAGHAGLPLVGTRYVRDDEAAVAEFGRLGGGPVVLKADAAGVLHKNAAGGVLTGLADAAALREGMRTLRARFGRSLRGVVLQRQARSGRELLIGVRSDPEFGPLLVFGLGGVDTDLIADHVARLAPLTERDADRMLDGLRCSAALWACPRQRAAVRDLLLRVSSLAEWFPELAELDLNPIRVDGDRCQVLDIRARVGRATAHDPVLRRLRL</sequence>
<evidence type="ECO:0000313" key="3">
    <source>
        <dbReference type="Proteomes" id="UP000292003"/>
    </source>
</evidence>
<dbReference type="PANTHER" id="PTHR42793">
    <property type="entry name" value="COA BINDING DOMAIN CONTAINING PROTEIN"/>
    <property type="match status" value="1"/>
</dbReference>